<comment type="catalytic activity">
    <reaction evidence="2">
        <text>cytidine(34) in elongator tRNA(Met) + acetate + ATP = N(4)-acetylcytidine(34) in elongator tRNA(Met) + AMP + diphosphate</text>
        <dbReference type="Rhea" id="RHEA:58144"/>
        <dbReference type="Rhea" id="RHEA-COMP:10693"/>
        <dbReference type="Rhea" id="RHEA-COMP:10694"/>
        <dbReference type="ChEBI" id="CHEBI:30089"/>
        <dbReference type="ChEBI" id="CHEBI:30616"/>
        <dbReference type="ChEBI" id="CHEBI:33019"/>
        <dbReference type="ChEBI" id="CHEBI:74900"/>
        <dbReference type="ChEBI" id="CHEBI:82748"/>
        <dbReference type="ChEBI" id="CHEBI:456215"/>
    </reaction>
</comment>
<keyword evidence="2" id="KW-0963">Cytoplasm</keyword>
<accession>A0ABS2NL04</accession>
<dbReference type="EC" id="6.3.4.-" evidence="2"/>
<comment type="caution">
    <text evidence="2">Lacks conserved residue(s) required for the propagation of feature annotation.</text>
</comment>
<name>A0ABS2NL04_9FIRM</name>
<keyword evidence="2" id="KW-0067">ATP-binding</keyword>
<keyword evidence="2" id="KW-0820">tRNA-binding</keyword>
<dbReference type="Pfam" id="PF05636">
    <property type="entry name" value="HIGH_NTase1"/>
    <property type="match status" value="1"/>
</dbReference>
<dbReference type="PANTHER" id="PTHR37825:SF1">
    <property type="entry name" value="TRNA(MET) CYTIDINE ACETATE LIGASE"/>
    <property type="match status" value="1"/>
</dbReference>
<feature type="binding site" evidence="2">
    <location>
        <position position="198"/>
    </location>
    <ligand>
        <name>ATP</name>
        <dbReference type="ChEBI" id="CHEBI:30616"/>
    </ligand>
</feature>
<gene>
    <name evidence="2" type="primary">tmcAL</name>
    <name evidence="3" type="ORF">JOC73_000123</name>
</gene>
<dbReference type="NCBIfam" id="NF010191">
    <property type="entry name" value="PRK13670.1"/>
    <property type="match status" value="1"/>
</dbReference>
<organism evidence="3 4">
    <name type="scientific">Alkaliphilus hydrothermalis</name>
    <dbReference type="NCBI Taxonomy" id="1482730"/>
    <lineage>
        <taxon>Bacteria</taxon>
        <taxon>Bacillati</taxon>
        <taxon>Bacillota</taxon>
        <taxon>Clostridia</taxon>
        <taxon>Peptostreptococcales</taxon>
        <taxon>Natronincolaceae</taxon>
        <taxon>Alkaliphilus</taxon>
    </lineage>
</organism>
<keyword evidence="4" id="KW-1185">Reference proteome</keyword>
<comment type="subcellular location">
    <subcellularLocation>
        <location evidence="2">Cytoplasm</location>
    </subcellularLocation>
</comment>
<proteinExistence type="inferred from homology"/>
<comment type="caution">
    <text evidence="3">The sequence shown here is derived from an EMBL/GenBank/DDBJ whole genome shotgun (WGS) entry which is preliminary data.</text>
</comment>
<reference evidence="3 4" key="1">
    <citation type="submission" date="2021-01" db="EMBL/GenBank/DDBJ databases">
        <title>Genomic Encyclopedia of Type Strains, Phase IV (KMG-IV): sequencing the most valuable type-strain genomes for metagenomic binning, comparative biology and taxonomic classification.</title>
        <authorList>
            <person name="Goeker M."/>
        </authorList>
    </citation>
    <scope>NUCLEOTIDE SEQUENCE [LARGE SCALE GENOMIC DNA]</scope>
    <source>
        <strain evidence="3 4">DSM 25890</strain>
    </source>
</reference>
<evidence type="ECO:0000313" key="3">
    <source>
        <dbReference type="EMBL" id="MBM7613615.1"/>
    </source>
</evidence>
<dbReference type="SUPFAM" id="SSF52374">
    <property type="entry name" value="Nucleotidylyl transferase"/>
    <property type="match status" value="1"/>
</dbReference>
<dbReference type="Proteomes" id="UP001314796">
    <property type="component" value="Unassembled WGS sequence"/>
</dbReference>
<feature type="binding site" evidence="2">
    <location>
        <position position="173"/>
    </location>
    <ligand>
        <name>ATP</name>
        <dbReference type="ChEBI" id="CHEBI:30616"/>
    </ligand>
</feature>
<protein>
    <recommendedName>
        <fullName evidence="2">tRNA(Met) cytidine acetate ligase</fullName>
        <ecNumber evidence="2">6.3.4.-</ecNumber>
    </recommendedName>
</protein>
<dbReference type="RefSeq" id="WP_204399902.1">
    <property type="nucleotide sequence ID" value="NZ_JAFBEE010000001.1"/>
</dbReference>
<feature type="binding site" evidence="2">
    <location>
        <begin position="7"/>
        <end position="20"/>
    </location>
    <ligand>
        <name>ATP</name>
        <dbReference type="ChEBI" id="CHEBI:30616"/>
    </ligand>
</feature>
<sequence>MKVLGLITEHNPFHNGHLYHLQESLRVTGATHSISVMSGNFLQRGEPALLHKWQRAKMAVLAGIDLVIELPTIYACATAEYFAYGSVKLLDQTGVVDALCFGSEEGNLKGLKLMADLLVNPPEKFEDFLQQHLQRGVSFPVAREEALKVYLKEENGLPPHELDQLNKIINNPNNILSIEYLKALKKINSKITPYTILRKKAGYHSTDLSSDIASATAIREHLRKMGDMEGIRQVVPPTTYDVLKESFEGKIGPIFAHDYHQSIMTLIRRSPANELASIFDVNEGLENRIKHCGLEANDYKGLLECIKSKRYPLTRIQRIMMHLLIGLKRDEIETLHQQGGPQYIRVLAFNDKGRELLKLMKKKATVPIVTKINQYSPQNEAAKRMLEIDIRATDVYALGVENEGFRRLQMDYLESPFYFRG</sequence>
<dbReference type="Gene3D" id="3.40.50.620">
    <property type="entry name" value="HUPs"/>
    <property type="match status" value="1"/>
</dbReference>
<dbReference type="PANTHER" id="PTHR37825">
    <property type="entry name" value="TRNA(MET) CYTIDINE ACETATE LIGASE"/>
    <property type="match status" value="1"/>
</dbReference>
<evidence type="ECO:0000256" key="1">
    <source>
        <dbReference type="ARBA" id="ARBA00022694"/>
    </source>
</evidence>
<comment type="function">
    <text evidence="2">Catalyzes the formation of N(4)-acetylcytidine (ac(4)C) at the wobble position of elongator tRNA(Met), using acetate and ATP as substrates. First activates an acetate ion to form acetyladenylate (Ac-AMP) and then transfers the acetyl group to tRNA to form ac(4)C34.</text>
</comment>
<keyword evidence="2" id="KW-0694">RNA-binding</keyword>
<dbReference type="InterPro" id="IPR014729">
    <property type="entry name" value="Rossmann-like_a/b/a_fold"/>
</dbReference>
<feature type="binding site" evidence="2">
    <location>
        <position position="102"/>
    </location>
    <ligand>
        <name>ATP</name>
        <dbReference type="ChEBI" id="CHEBI:30616"/>
    </ligand>
</feature>
<keyword evidence="2" id="KW-0436">Ligase</keyword>
<dbReference type="HAMAP" id="MF_01539">
    <property type="entry name" value="TmcAL"/>
    <property type="match status" value="1"/>
</dbReference>
<comment type="similarity">
    <text evidence="2">Belongs to the TmcAL family.</text>
</comment>
<dbReference type="InterPro" id="IPR008513">
    <property type="entry name" value="tRNA(Met)_cyd_acetate_ligase"/>
</dbReference>
<keyword evidence="2" id="KW-0547">Nucleotide-binding</keyword>
<evidence type="ECO:0000313" key="4">
    <source>
        <dbReference type="Proteomes" id="UP001314796"/>
    </source>
</evidence>
<dbReference type="EMBL" id="JAFBEE010000001">
    <property type="protein sequence ID" value="MBM7613615.1"/>
    <property type="molecule type" value="Genomic_DNA"/>
</dbReference>
<keyword evidence="1 2" id="KW-0819">tRNA processing</keyword>
<evidence type="ECO:0000256" key="2">
    <source>
        <dbReference type="HAMAP-Rule" id="MF_01539"/>
    </source>
</evidence>